<gene>
    <name evidence="1" type="ORF">E4663_12280</name>
</gene>
<dbReference type="EMBL" id="SRJC01000002">
    <property type="protein sequence ID" value="TGB02920.1"/>
    <property type="molecule type" value="Genomic_DNA"/>
</dbReference>
<reference evidence="1 2" key="1">
    <citation type="journal article" date="2003" name="Int. J. Syst. Evol. Microbiol.">
        <title>Halobacillus salinus sp. nov., isolated from a salt lake on the coast of the East Sea in Korea.</title>
        <authorList>
            <person name="Yoon J.H."/>
            <person name="Kang K.H."/>
            <person name="Park Y.H."/>
        </authorList>
    </citation>
    <scope>NUCLEOTIDE SEQUENCE [LARGE SCALE GENOMIC DNA]</scope>
    <source>
        <strain evidence="1 2">HSL-3</strain>
    </source>
</reference>
<comment type="caution">
    <text evidence="1">The sequence shown here is derived from an EMBL/GenBank/DDBJ whole genome shotgun (WGS) entry which is preliminary data.</text>
</comment>
<dbReference type="AlphaFoldDB" id="A0A4Z0H080"/>
<dbReference type="Proteomes" id="UP000297982">
    <property type="component" value="Unassembled WGS sequence"/>
</dbReference>
<name>A0A4Z0H080_9BACI</name>
<dbReference type="InterPro" id="IPR019243">
    <property type="entry name" value="DUF2202"/>
</dbReference>
<protein>
    <submittedName>
        <fullName evidence="1">DUF2202 domain-containing protein</fullName>
    </submittedName>
</protein>
<dbReference type="Gene3D" id="1.20.1260.10">
    <property type="match status" value="1"/>
</dbReference>
<accession>A0A4Z0H080</accession>
<dbReference type="InterPro" id="IPR012347">
    <property type="entry name" value="Ferritin-like"/>
</dbReference>
<evidence type="ECO:0000313" key="2">
    <source>
        <dbReference type="Proteomes" id="UP000297982"/>
    </source>
</evidence>
<keyword evidence="2" id="KW-1185">Reference proteome</keyword>
<evidence type="ECO:0000313" key="1">
    <source>
        <dbReference type="EMBL" id="TGB02920.1"/>
    </source>
</evidence>
<organism evidence="1 2">
    <name type="scientific">Halobacillus salinus</name>
    <dbReference type="NCBI Taxonomy" id="192814"/>
    <lineage>
        <taxon>Bacteria</taxon>
        <taxon>Bacillati</taxon>
        <taxon>Bacillota</taxon>
        <taxon>Bacilli</taxon>
        <taxon>Bacillales</taxon>
        <taxon>Bacillaceae</taxon>
        <taxon>Halobacillus</taxon>
    </lineage>
</organism>
<dbReference type="SUPFAM" id="SSF47240">
    <property type="entry name" value="Ferritin-like"/>
    <property type="match status" value="1"/>
</dbReference>
<sequence length="172" mass="19201">MIAPPPHQSHDKQNGHSLLKNLQEGPIMPEPQSYGAKGALSSDTLTFPEALTFAMQDEYLAQARYDDILNTFGSIRTFERIKQAEQRHINALLTLFNRYQVPVPENDAAAYVTTPGSVKDAYAAGVQGEIDNIAMYEKFLMYELPVDARVVFTQLRNASLNHLAAFEQGVTR</sequence>
<proteinExistence type="predicted"/>
<dbReference type="STRING" id="192814.GCA_900166575_02719"/>
<dbReference type="InterPro" id="IPR009078">
    <property type="entry name" value="Ferritin-like_SF"/>
</dbReference>
<dbReference type="CDD" id="cd01048">
    <property type="entry name" value="Ferritin_like_AB2"/>
    <property type="match status" value="1"/>
</dbReference>